<organism evidence="1">
    <name type="scientific">marine sediment metagenome</name>
    <dbReference type="NCBI Taxonomy" id="412755"/>
    <lineage>
        <taxon>unclassified sequences</taxon>
        <taxon>metagenomes</taxon>
        <taxon>ecological metagenomes</taxon>
    </lineage>
</organism>
<sequence length="51" mass="5535">MIEGVLKDETPEVMVVATLRGDVRIPGSSEADVSLNRIYILGQGDRVCQTC</sequence>
<name>X1KBE8_9ZZZZ</name>
<comment type="caution">
    <text evidence="1">The sequence shown here is derived from an EMBL/GenBank/DDBJ whole genome shotgun (WGS) entry which is preliminary data.</text>
</comment>
<evidence type="ECO:0000313" key="1">
    <source>
        <dbReference type="EMBL" id="GAI03938.1"/>
    </source>
</evidence>
<accession>X1KBE8</accession>
<dbReference type="EMBL" id="BARV01012439">
    <property type="protein sequence ID" value="GAI03938.1"/>
    <property type="molecule type" value="Genomic_DNA"/>
</dbReference>
<gene>
    <name evidence="1" type="ORF">S06H3_23036</name>
</gene>
<reference evidence="1" key="1">
    <citation type="journal article" date="2014" name="Front. Microbiol.">
        <title>High frequency of phylogenetically diverse reductive dehalogenase-homologous genes in deep subseafloor sedimentary metagenomes.</title>
        <authorList>
            <person name="Kawai M."/>
            <person name="Futagami T."/>
            <person name="Toyoda A."/>
            <person name="Takaki Y."/>
            <person name="Nishi S."/>
            <person name="Hori S."/>
            <person name="Arai W."/>
            <person name="Tsubouchi T."/>
            <person name="Morono Y."/>
            <person name="Uchiyama I."/>
            <person name="Ito T."/>
            <person name="Fujiyama A."/>
            <person name="Inagaki F."/>
            <person name="Takami H."/>
        </authorList>
    </citation>
    <scope>NUCLEOTIDE SEQUENCE</scope>
    <source>
        <strain evidence="1">Expedition CK06-06</strain>
    </source>
</reference>
<dbReference type="AlphaFoldDB" id="X1KBE8"/>
<protein>
    <submittedName>
        <fullName evidence="1">Uncharacterized protein</fullName>
    </submittedName>
</protein>
<proteinExistence type="predicted"/>